<dbReference type="RefSeq" id="WP_194555722.1">
    <property type="nucleotide sequence ID" value="NZ_JADKMY010000001.1"/>
</dbReference>
<protein>
    <submittedName>
        <fullName evidence="3">Uncharacterized protein</fullName>
    </submittedName>
</protein>
<dbReference type="Proteomes" id="UP000635902">
    <property type="component" value="Unassembled WGS sequence"/>
</dbReference>
<keyword evidence="2" id="KW-0472">Membrane</keyword>
<keyword evidence="2" id="KW-0812">Transmembrane</keyword>
<evidence type="ECO:0000313" key="3">
    <source>
        <dbReference type="EMBL" id="MBF4552848.1"/>
    </source>
</evidence>
<evidence type="ECO:0000256" key="1">
    <source>
        <dbReference type="SAM" id="MobiDB-lite"/>
    </source>
</evidence>
<keyword evidence="4" id="KW-1185">Reference proteome</keyword>
<evidence type="ECO:0000256" key="2">
    <source>
        <dbReference type="SAM" id="Phobius"/>
    </source>
</evidence>
<feature type="compositionally biased region" description="Gly residues" evidence="1">
    <location>
        <begin position="601"/>
        <end position="613"/>
    </location>
</feature>
<feature type="compositionally biased region" description="Polar residues" evidence="1">
    <location>
        <begin position="555"/>
        <end position="566"/>
    </location>
</feature>
<name>A0ABR9ZIP0_9CORY</name>
<dbReference type="EMBL" id="JADKMY010000001">
    <property type="protein sequence ID" value="MBF4552848.1"/>
    <property type="molecule type" value="Genomic_DNA"/>
</dbReference>
<organism evidence="3 4">
    <name type="scientific">Corynebacterium suicordis DSM 45110</name>
    <dbReference type="NCBI Taxonomy" id="1121369"/>
    <lineage>
        <taxon>Bacteria</taxon>
        <taxon>Bacillati</taxon>
        <taxon>Actinomycetota</taxon>
        <taxon>Actinomycetes</taxon>
        <taxon>Mycobacteriales</taxon>
        <taxon>Corynebacteriaceae</taxon>
        <taxon>Corynebacterium</taxon>
    </lineage>
</organism>
<feature type="region of interest" description="Disordered" evidence="1">
    <location>
        <begin position="555"/>
        <end position="648"/>
    </location>
</feature>
<reference evidence="3 4" key="1">
    <citation type="submission" date="2020-10" db="EMBL/GenBank/DDBJ databases">
        <title>Novel species in genus Corynebacterium.</title>
        <authorList>
            <person name="Zhang G."/>
        </authorList>
    </citation>
    <scope>NUCLEOTIDE SEQUENCE [LARGE SCALE GENOMIC DNA]</scope>
    <source>
        <strain evidence="3 4">DSM 45110</strain>
    </source>
</reference>
<feature type="transmembrane region" description="Helical" evidence="2">
    <location>
        <begin position="378"/>
        <end position="400"/>
    </location>
</feature>
<keyword evidence="2" id="KW-1133">Transmembrane helix</keyword>
<feature type="compositionally biased region" description="Gly residues" evidence="1">
    <location>
        <begin position="622"/>
        <end position="637"/>
    </location>
</feature>
<accession>A0ABR9ZIP0</accession>
<gene>
    <name evidence="3" type="ORF">IRY30_01975</name>
</gene>
<proteinExistence type="predicted"/>
<feature type="compositionally biased region" description="Gly residues" evidence="1">
    <location>
        <begin position="569"/>
        <end position="584"/>
    </location>
</feature>
<evidence type="ECO:0000313" key="4">
    <source>
        <dbReference type="Proteomes" id="UP000635902"/>
    </source>
</evidence>
<sequence>MGDLFAAFQSALSTGGEFSAQNRAAEPFKFWLDDSIENVRFALVAKDELSDNAVVTLRSPQGETIQLKEQGQGSLAGSDVEWKSHREPILRSSGSLKKGENASWAGEWSMYLEGISEEDKQAQIFNVVQMQPDLSVAIEGPNGNTQEGNGQIQLRDNEQLNLRLVDRDSETHPVQGQAKANVVFLPNKGGEPIELARDVDLAAGTASVPMNGLPELPAVGRVEVQTAVTTRGPEGNPGTQLSPIVNGVALSITPNNLPQLPGEVTFKSESQDTEIEIPVKGPGKVWIAEGSEIAASVLPDGVSSATISSEKNSQDNALELQDGESAVLNATVSTDQLRDGTISGNIPLQISSLENTDAAAVDVPVNGTTTIPLNTAKFTGAVIAALLAAILIPLLLLYAIRWFTSRIDKQQQFGAQRFNVESNGTLYTFDGRNTPVIDVDRVNENRINHNGREFHAAGSHLRVKSFSWNPFSETPVLVEEAPSIASTGKQAAKNHAQLPLSVQGQWFLTHNPRGNGIDLVVLPRLPLTQEDKQRMEQDIEDKLPQLFDTLQEQLPQTQDNENTPQDSAWGGGEPGASGAQGTGGAQNAANPWGNQDTDNGSFGGFGNSGGFGNAGQQNPPGNSGGFGNPGNNGGFGNQGPNNDPWGRG</sequence>
<comment type="caution">
    <text evidence="3">The sequence shown here is derived from an EMBL/GenBank/DDBJ whole genome shotgun (WGS) entry which is preliminary data.</text>
</comment>